<evidence type="ECO:0000256" key="1">
    <source>
        <dbReference type="ARBA" id="ARBA00004651"/>
    </source>
</evidence>
<feature type="transmembrane region" description="Helical" evidence="9">
    <location>
        <begin position="394"/>
        <end position="416"/>
    </location>
</feature>
<comment type="subcellular location">
    <subcellularLocation>
        <location evidence="1">Cell membrane</location>
        <topology evidence="1">Multi-pass membrane protein</topology>
    </subcellularLocation>
</comment>
<feature type="transmembrane region" description="Helical" evidence="9">
    <location>
        <begin position="85"/>
        <end position="103"/>
    </location>
</feature>
<evidence type="ECO:0000313" key="12">
    <source>
        <dbReference type="Proteomes" id="UP000181942"/>
    </source>
</evidence>
<dbReference type="CDD" id="cd17321">
    <property type="entry name" value="MFS_MMR_MDR_like"/>
    <property type="match status" value="1"/>
</dbReference>
<feature type="transmembrane region" description="Helical" evidence="9">
    <location>
        <begin position="264"/>
        <end position="282"/>
    </location>
</feature>
<dbReference type="GO" id="GO:0022857">
    <property type="term" value="F:transmembrane transporter activity"/>
    <property type="evidence" value="ECO:0007669"/>
    <property type="project" value="InterPro"/>
</dbReference>
<keyword evidence="7 9" id="KW-0472">Membrane</keyword>
<comment type="similarity">
    <text evidence="2">Belongs to the major facilitator superfamily. EmrB family.</text>
</comment>
<dbReference type="NCBIfam" id="TIGR00711">
    <property type="entry name" value="efflux_EmrB"/>
    <property type="match status" value="1"/>
</dbReference>
<dbReference type="Gene3D" id="1.20.1250.20">
    <property type="entry name" value="MFS general substrate transporter like domains"/>
    <property type="match status" value="1"/>
</dbReference>
<evidence type="ECO:0000256" key="3">
    <source>
        <dbReference type="ARBA" id="ARBA00022448"/>
    </source>
</evidence>
<evidence type="ECO:0000313" key="11">
    <source>
        <dbReference type="EMBL" id="SFF32635.1"/>
    </source>
</evidence>
<dbReference type="EMBL" id="FONR01000005">
    <property type="protein sequence ID" value="SFF32635.1"/>
    <property type="molecule type" value="Genomic_DNA"/>
</dbReference>
<feature type="transmembrane region" description="Helical" evidence="9">
    <location>
        <begin position="303"/>
        <end position="328"/>
    </location>
</feature>
<dbReference type="InterPro" id="IPR020846">
    <property type="entry name" value="MFS_dom"/>
</dbReference>
<evidence type="ECO:0000256" key="5">
    <source>
        <dbReference type="ARBA" id="ARBA00022692"/>
    </source>
</evidence>
<feature type="transmembrane region" description="Helical" evidence="9">
    <location>
        <begin position="47"/>
        <end position="70"/>
    </location>
</feature>
<dbReference type="InterPro" id="IPR011701">
    <property type="entry name" value="MFS"/>
</dbReference>
<dbReference type="PRINTS" id="PR01036">
    <property type="entry name" value="TCRTETB"/>
</dbReference>
<feature type="transmembrane region" description="Helical" evidence="9">
    <location>
        <begin position="203"/>
        <end position="222"/>
    </location>
</feature>
<dbReference type="GO" id="GO:0005886">
    <property type="term" value="C:plasma membrane"/>
    <property type="evidence" value="ECO:0007669"/>
    <property type="project" value="UniProtKB-SubCell"/>
</dbReference>
<proteinExistence type="inferred from homology"/>
<evidence type="ECO:0000259" key="10">
    <source>
        <dbReference type="PROSITE" id="PS50850"/>
    </source>
</evidence>
<feature type="transmembrane region" description="Helical" evidence="9">
    <location>
        <begin position="115"/>
        <end position="134"/>
    </location>
</feature>
<dbReference type="FunFam" id="1.20.1720.10:FF:000021">
    <property type="entry name" value="Drug resistance transporter, EmrB/QacA subfamily"/>
    <property type="match status" value="1"/>
</dbReference>
<sequence>MTYVSRGLLDVTPVEAHALLNASPMPRHKETDPVFKKWHDKWHGNPWAILITLSLGFFMTLLDLTIVNIAIPDMGQDLDASLDEILWVVNAYTLALAVLMITAGRLGDLRGKRNLFLAGVALFTLASLACGLAQNPAQLIAFRAVQGLGAALLMPQTLSIIAEVFPADRRGAAMGIWGVVAGVSGALGPIIGGALITHLDWRWIFFVNLPLGVVVLGLAAAVIPGSRRTVRHRFDTLGVLLASGTLFCLAFGLTEGQRYDWNAWIWSLFGAAALLFAAFIGHERGQQGDDPLVPFSLFKDRNFTLINFVGVTVSFGVVGMFLPLTIYLQSVLGFSALKSGLVLLPLALGSFVTAGPAGVLADKVGGKFILMTGLLAWTAALVWIVGAADVGSSWTAVAFPLFLAGLGAGCTFAPMATEVMRNVPAKLAGAASGVNNALRQVGSVLAGAVVGAVLQAQLASSLTDQARQRAGQLPAAYRDGFVGGFSQTGTEVNARQAARLPEGVPHDIADRMRALGAQVFGHGFVHAMGPAVLVSAVVLLTGALTCLAVRRHRGPSANPHALPVYEPELEEATS</sequence>
<feature type="transmembrane region" description="Helical" evidence="9">
    <location>
        <begin position="234"/>
        <end position="252"/>
    </location>
</feature>
<dbReference type="AlphaFoldDB" id="A0A1I2HQQ2"/>
<evidence type="ECO:0000256" key="7">
    <source>
        <dbReference type="ARBA" id="ARBA00023136"/>
    </source>
</evidence>
<keyword evidence="4" id="KW-1003">Cell membrane</keyword>
<dbReference type="Proteomes" id="UP000181942">
    <property type="component" value="Unassembled WGS sequence"/>
</dbReference>
<dbReference type="PANTHER" id="PTHR42718">
    <property type="entry name" value="MAJOR FACILITATOR SUPERFAMILY MULTIDRUG TRANSPORTER MFSC"/>
    <property type="match status" value="1"/>
</dbReference>
<feature type="transmembrane region" description="Helical" evidence="9">
    <location>
        <begin position="174"/>
        <end position="197"/>
    </location>
</feature>
<name>A0A1I2HQQ2_9ACTN</name>
<organism evidence="11 12">
    <name type="scientific">Streptomyces mirabilis</name>
    <dbReference type="NCBI Taxonomy" id="68239"/>
    <lineage>
        <taxon>Bacteria</taxon>
        <taxon>Bacillati</taxon>
        <taxon>Actinomycetota</taxon>
        <taxon>Actinomycetes</taxon>
        <taxon>Kitasatosporales</taxon>
        <taxon>Streptomycetaceae</taxon>
        <taxon>Streptomyces</taxon>
    </lineage>
</organism>
<feature type="transmembrane region" description="Helical" evidence="9">
    <location>
        <begin position="368"/>
        <end position="388"/>
    </location>
</feature>
<dbReference type="PROSITE" id="PS50850">
    <property type="entry name" value="MFS"/>
    <property type="match status" value="1"/>
</dbReference>
<evidence type="ECO:0000256" key="8">
    <source>
        <dbReference type="ARBA" id="ARBA00023251"/>
    </source>
</evidence>
<dbReference type="InterPro" id="IPR004638">
    <property type="entry name" value="EmrB-like"/>
</dbReference>
<reference evidence="11 12" key="1">
    <citation type="submission" date="2016-10" db="EMBL/GenBank/DDBJ databases">
        <authorList>
            <person name="de Groot N.N."/>
        </authorList>
    </citation>
    <scope>NUCLEOTIDE SEQUENCE [LARGE SCALE GENOMIC DNA]</scope>
    <source>
        <strain evidence="11 12">OK461</strain>
    </source>
</reference>
<evidence type="ECO:0000256" key="6">
    <source>
        <dbReference type="ARBA" id="ARBA00022989"/>
    </source>
</evidence>
<dbReference type="Pfam" id="PF07690">
    <property type="entry name" value="MFS_1"/>
    <property type="match status" value="1"/>
</dbReference>
<feature type="transmembrane region" description="Helical" evidence="9">
    <location>
        <begin position="527"/>
        <end position="549"/>
    </location>
</feature>
<dbReference type="PANTHER" id="PTHR42718:SF42">
    <property type="entry name" value="EXPORT PROTEIN"/>
    <property type="match status" value="1"/>
</dbReference>
<feature type="transmembrane region" description="Helical" evidence="9">
    <location>
        <begin position="140"/>
        <end position="162"/>
    </location>
</feature>
<keyword evidence="8" id="KW-0046">Antibiotic resistance</keyword>
<feature type="transmembrane region" description="Helical" evidence="9">
    <location>
        <begin position="340"/>
        <end position="361"/>
    </location>
</feature>
<feature type="transmembrane region" description="Helical" evidence="9">
    <location>
        <begin position="437"/>
        <end position="458"/>
    </location>
</feature>
<evidence type="ECO:0000256" key="4">
    <source>
        <dbReference type="ARBA" id="ARBA00022475"/>
    </source>
</evidence>
<dbReference type="GO" id="GO:0046677">
    <property type="term" value="P:response to antibiotic"/>
    <property type="evidence" value="ECO:0007669"/>
    <property type="project" value="UniProtKB-KW"/>
</dbReference>
<keyword evidence="5 9" id="KW-0812">Transmembrane</keyword>
<dbReference type="InterPro" id="IPR036259">
    <property type="entry name" value="MFS_trans_sf"/>
</dbReference>
<dbReference type="Gene3D" id="1.20.1720.10">
    <property type="entry name" value="Multidrug resistance protein D"/>
    <property type="match status" value="1"/>
</dbReference>
<keyword evidence="6 9" id="KW-1133">Transmembrane helix</keyword>
<protein>
    <submittedName>
        <fullName evidence="11">Drug resistance transporter, EmrB/QacA subfamily</fullName>
    </submittedName>
</protein>
<evidence type="ECO:0000256" key="9">
    <source>
        <dbReference type="SAM" id="Phobius"/>
    </source>
</evidence>
<keyword evidence="3" id="KW-0813">Transport</keyword>
<accession>A0A1I2HQQ2</accession>
<feature type="domain" description="Major facilitator superfamily (MFS) profile" evidence="10">
    <location>
        <begin position="49"/>
        <end position="554"/>
    </location>
</feature>
<gene>
    <name evidence="11" type="ORF">SAMN02787118_105371</name>
</gene>
<evidence type="ECO:0000256" key="2">
    <source>
        <dbReference type="ARBA" id="ARBA00008537"/>
    </source>
</evidence>
<dbReference type="SUPFAM" id="SSF103473">
    <property type="entry name" value="MFS general substrate transporter"/>
    <property type="match status" value="1"/>
</dbReference>